<dbReference type="AlphaFoldDB" id="A0A1A8WG05"/>
<name>A0A1A8WG05_PLAOA</name>
<reference evidence="2" key="1">
    <citation type="submission" date="2016-05" db="EMBL/GenBank/DDBJ databases">
        <authorList>
            <person name="Naeem Raeece"/>
        </authorList>
    </citation>
    <scope>NUCLEOTIDE SEQUENCE [LARGE SCALE GENOMIC DNA]</scope>
</reference>
<dbReference type="EMBL" id="FLQV01000394">
    <property type="protein sequence ID" value="SBS91889.1"/>
    <property type="molecule type" value="Genomic_DNA"/>
</dbReference>
<organism evidence="1 2">
    <name type="scientific">Plasmodium ovale curtisi</name>
    <dbReference type="NCBI Taxonomy" id="864141"/>
    <lineage>
        <taxon>Eukaryota</taxon>
        <taxon>Sar</taxon>
        <taxon>Alveolata</taxon>
        <taxon>Apicomplexa</taxon>
        <taxon>Aconoidasida</taxon>
        <taxon>Haemosporida</taxon>
        <taxon>Plasmodiidae</taxon>
        <taxon>Plasmodium</taxon>
        <taxon>Plasmodium (Plasmodium)</taxon>
    </lineage>
</organism>
<protein>
    <recommendedName>
        <fullName evidence="3">Apical exonemal protein</fullName>
    </recommendedName>
</protein>
<evidence type="ECO:0000313" key="2">
    <source>
        <dbReference type="Proteomes" id="UP000078546"/>
    </source>
</evidence>
<evidence type="ECO:0008006" key="3">
    <source>
        <dbReference type="Google" id="ProtNLM"/>
    </source>
</evidence>
<gene>
    <name evidence="1" type="ORF">POVCU1_021360</name>
</gene>
<sequence>MEKLYDCKILQDTIHRSDVGGAKYNICATAGPEEEINFTPPHILDYTKLYRKFKEKNLVKSHNKLPVHAYRYPRNFKNANFEDLKKEVICEEQNNADAEAVNNVVKKNLLNYYEGNLQILLPTKVANEENAIKESKKSLRRKIYDGEMIFYEDYLEQVAARDYEYFFGRPYEIQRKDEGGKYYVYGKKMHMDEFEDIYRKFYNMDDEYFIRQSYLREKNNKNEKKNLEKIKRQNDEKILDKECEKLSYTDRKFILKIKEEIKSKNLNTYTFYKKNKNIFEKDMPEIKKKELLYGQIPDIILPANVRKIKHPKNCVVSLSSLHTYAKYIDDMLKCPFIYTAIDAELGKYWKTNENEVINNIKSEKIKKGYKEDIYSATKEQLQISSAKMKNLIKNEKMDSVNNTSLALTFKYTFYNKEEHPNNRNLGSNIDTCYLGESTL</sequence>
<accession>A0A1A8WG05</accession>
<dbReference type="Proteomes" id="UP000078546">
    <property type="component" value="Unassembled WGS sequence"/>
</dbReference>
<evidence type="ECO:0000313" key="1">
    <source>
        <dbReference type="EMBL" id="SBS91889.1"/>
    </source>
</evidence>
<proteinExistence type="predicted"/>